<comment type="subcellular location">
    <subcellularLocation>
        <location evidence="3">Endoplasmic reticulum lumen</location>
    </subcellularLocation>
</comment>
<dbReference type="Proteomes" id="UP000593567">
    <property type="component" value="Unassembled WGS sequence"/>
</dbReference>
<dbReference type="GO" id="GO:0005788">
    <property type="term" value="C:endoplasmic reticulum lumen"/>
    <property type="evidence" value="ECO:0007669"/>
    <property type="project" value="UniProtKB-SubCell"/>
</dbReference>
<dbReference type="InterPro" id="IPR045054">
    <property type="entry name" value="P4HA-like"/>
</dbReference>
<dbReference type="InterPro" id="IPR006620">
    <property type="entry name" value="Pro_4_hyd_alph"/>
</dbReference>
<dbReference type="Pfam" id="PF13640">
    <property type="entry name" value="2OG-FeII_Oxy_3"/>
    <property type="match status" value="1"/>
</dbReference>
<evidence type="ECO:0000256" key="10">
    <source>
        <dbReference type="ARBA" id="ARBA00023002"/>
    </source>
</evidence>
<comment type="similarity">
    <text evidence="4">Belongs to the P4HA family.</text>
</comment>
<name>A0A7J7JLF0_BUGNE</name>
<keyword evidence="13" id="KW-0732">Signal</keyword>
<keyword evidence="12" id="KW-0325">Glycoprotein</keyword>
<dbReference type="InterPro" id="IPR011990">
    <property type="entry name" value="TPR-like_helical_dom_sf"/>
</dbReference>
<dbReference type="PANTHER" id="PTHR10869:SF244">
    <property type="entry name" value="PROLYL 4-HYDROXYLASE SUBUNIT ALPHA-2"/>
    <property type="match status" value="1"/>
</dbReference>
<evidence type="ECO:0000256" key="7">
    <source>
        <dbReference type="ARBA" id="ARBA00022824"/>
    </source>
</evidence>
<feature type="chain" id="PRO_5029472816" description="procollagen-proline 4-dioxygenase" evidence="13">
    <location>
        <begin position="18"/>
        <end position="536"/>
    </location>
</feature>
<keyword evidence="9" id="KW-0223">Dioxygenase</keyword>
<dbReference type="SMART" id="SM00702">
    <property type="entry name" value="P4Hc"/>
    <property type="match status" value="1"/>
</dbReference>
<proteinExistence type="inferred from homology"/>
<dbReference type="GO" id="GO:0004656">
    <property type="term" value="F:procollagen-proline 4-dioxygenase activity"/>
    <property type="evidence" value="ECO:0007669"/>
    <property type="project" value="UniProtKB-EC"/>
</dbReference>
<evidence type="ECO:0000256" key="2">
    <source>
        <dbReference type="ARBA" id="ARBA00002035"/>
    </source>
</evidence>
<dbReference type="InterPro" id="IPR044862">
    <property type="entry name" value="Pro_4_hyd_alph_FE2OG_OXY"/>
</dbReference>
<gene>
    <name evidence="15" type="ORF">EB796_014591</name>
</gene>
<dbReference type="Pfam" id="PF08336">
    <property type="entry name" value="P4Ha_N"/>
    <property type="match status" value="1"/>
</dbReference>
<dbReference type="AlphaFoldDB" id="A0A7J7JLF0"/>
<evidence type="ECO:0000313" key="15">
    <source>
        <dbReference type="EMBL" id="KAF6027100.1"/>
    </source>
</evidence>
<dbReference type="PANTHER" id="PTHR10869">
    <property type="entry name" value="PROLYL 4-HYDROXYLASE ALPHA SUBUNIT"/>
    <property type="match status" value="1"/>
</dbReference>
<evidence type="ECO:0000256" key="8">
    <source>
        <dbReference type="ARBA" id="ARBA00022896"/>
    </source>
</evidence>
<evidence type="ECO:0000256" key="6">
    <source>
        <dbReference type="ARBA" id="ARBA00022723"/>
    </source>
</evidence>
<keyword evidence="10" id="KW-0560">Oxidoreductase</keyword>
<evidence type="ECO:0000256" key="12">
    <source>
        <dbReference type="ARBA" id="ARBA00023180"/>
    </source>
</evidence>
<feature type="domain" description="Fe2OG dioxygenase" evidence="14">
    <location>
        <begin position="404"/>
        <end position="509"/>
    </location>
</feature>
<comment type="caution">
    <text evidence="15">The sequence shown here is derived from an EMBL/GenBank/DDBJ whole genome shotgun (WGS) entry which is preliminary data.</text>
</comment>
<evidence type="ECO:0000256" key="11">
    <source>
        <dbReference type="ARBA" id="ARBA00023004"/>
    </source>
</evidence>
<dbReference type="Gene3D" id="1.25.40.10">
    <property type="entry name" value="Tetratricopeptide repeat domain"/>
    <property type="match status" value="1"/>
</dbReference>
<evidence type="ECO:0000256" key="3">
    <source>
        <dbReference type="ARBA" id="ARBA00004319"/>
    </source>
</evidence>
<evidence type="ECO:0000259" key="14">
    <source>
        <dbReference type="PROSITE" id="PS51471"/>
    </source>
</evidence>
<dbReference type="GO" id="GO:0031418">
    <property type="term" value="F:L-ascorbic acid binding"/>
    <property type="evidence" value="ECO:0007669"/>
    <property type="project" value="UniProtKB-KW"/>
</dbReference>
<keyword evidence="8" id="KW-0847">Vitamin C</keyword>
<keyword evidence="11" id="KW-0408">Iron</keyword>
<dbReference type="PROSITE" id="PS51471">
    <property type="entry name" value="FE2OG_OXY"/>
    <property type="match status" value="1"/>
</dbReference>
<dbReference type="EC" id="1.14.11.2" evidence="5"/>
<sequence length="536" mass="61154">MLPHTLLLLTGVILTNSQTLNSLDEMYKVVELKSVLSDQLDEYIHTVALNGKTKERLQKYISKLHNESISLAKEKLEEEMSHPVRVYRFFSELMTDLADIDKLIGEGTDEINDIMEQFPKDDELDLAADAIIRLQELYGDIADFTLPRENNSKDVLTANELFDIGSRCMDNNNTCGALHYMLRAKELFEAANDVDSLMMTLEHLVDLMEQEGNFGYALNYTLLQIEYYESVGEQETVEVLKDSAEEYRYTLGGKLQAKKKATLSEPYNCEPSPYFNFNYQQLCKGETVITEHTDKKPLHCHLYTNNNHPLLRLSPAKIEEINTAFGLSFAHDVLTEREIELLKQAASSKFAASKIVEGREDIDGSVIQQQSRSSNTGWVFDEENKVIQEMSKRVATILNLDIESAEPFQVLSYGIGGFYLQHYDWDEDEDSFPGFGGNRIATWIFYLNDVKEGGATVFPHIGAAVWPEKGGAAFWRNLHYNGTPNDLNLHAACPVLKGYKWASNKWFHQHGNEFKWPCKLDSKLEFYMTESFNSVE</sequence>
<evidence type="ECO:0000256" key="4">
    <source>
        <dbReference type="ARBA" id="ARBA00006511"/>
    </source>
</evidence>
<dbReference type="OrthoDB" id="420380at2759"/>
<comment type="cofactor">
    <cofactor evidence="1">
        <name>L-ascorbate</name>
        <dbReference type="ChEBI" id="CHEBI:38290"/>
    </cofactor>
</comment>
<comment type="function">
    <text evidence="2">Catalyzes the post-translational formation of 4-hydroxyproline in -Xaa-Pro-Gly- sequences in collagens and other proteins.</text>
</comment>
<evidence type="ECO:0000256" key="1">
    <source>
        <dbReference type="ARBA" id="ARBA00001961"/>
    </source>
</evidence>
<evidence type="ECO:0000313" key="16">
    <source>
        <dbReference type="Proteomes" id="UP000593567"/>
    </source>
</evidence>
<accession>A0A7J7JLF0</accession>
<feature type="signal peptide" evidence="13">
    <location>
        <begin position="1"/>
        <end position="17"/>
    </location>
</feature>
<dbReference type="GO" id="GO:0005506">
    <property type="term" value="F:iron ion binding"/>
    <property type="evidence" value="ECO:0007669"/>
    <property type="project" value="InterPro"/>
</dbReference>
<organism evidence="15 16">
    <name type="scientific">Bugula neritina</name>
    <name type="common">Brown bryozoan</name>
    <name type="synonym">Sertularia neritina</name>
    <dbReference type="NCBI Taxonomy" id="10212"/>
    <lineage>
        <taxon>Eukaryota</taxon>
        <taxon>Metazoa</taxon>
        <taxon>Spiralia</taxon>
        <taxon>Lophotrochozoa</taxon>
        <taxon>Bryozoa</taxon>
        <taxon>Gymnolaemata</taxon>
        <taxon>Cheilostomatida</taxon>
        <taxon>Flustrina</taxon>
        <taxon>Buguloidea</taxon>
        <taxon>Bugulidae</taxon>
        <taxon>Bugula</taxon>
    </lineage>
</organism>
<reference evidence="15" key="1">
    <citation type="submission" date="2020-06" db="EMBL/GenBank/DDBJ databases">
        <title>Draft genome of Bugula neritina, a colonial animal packing powerful symbionts and potential medicines.</title>
        <authorList>
            <person name="Rayko M."/>
        </authorList>
    </citation>
    <scope>NUCLEOTIDE SEQUENCE [LARGE SCALE GENOMIC DNA]</scope>
    <source>
        <strain evidence="15">Kwan_BN1</strain>
    </source>
</reference>
<protein>
    <recommendedName>
        <fullName evidence="5">procollagen-proline 4-dioxygenase</fullName>
        <ecNumber evidence="5">1.14.11.2</ecNumber>
    </recommendedName>
</protein>
<dbReference type="InterPro" id="IPR013547">
    <property type="entry name" value="P4H_N"/>
</dbReference>
<evidence type="ECO:0000256" key="13">
    <source>
        <dbReference type="SAM" id="SignalP"/>
    </source>
</evidence>
<keyword evidence="16" id="KW-1185">Reference proteome</keyword>
<dbReference type="InterPro" id="IPR005123">
    <property type="entry name" value="Oxoglu/Fe-dep_dioxygenase_dom"/>
</dbReference>
<evidence type="ECO:0000256" key="5">
    <source>
        <dbReference type="ARBA" id="ARBA00012269"/>
    </source>
</evidence>
<evidence type="ECO:0000256" key="9">
    <source>
        <dbReference type="ARBA" id="ARBA00022964"/>
    </source>
</evidence>
<dbReference type="EMBL" id="VXIV02002146">
    <property type="protein sequence ID" value="KAF6027100.1"/>
    <property type="molecule type" value="Genomic_DNA"/>
</dbReference>
<keyword evidence="6" id="KW-0479">Metal-binding</keyword>
<keyword evidence="7" id="KW-0256">Endoplasmic reticulum</keyword>
<dbReference type="Gene3D" id="2.60.120.620">
    <property type="entry name" value="q2cbj1_9rhob like domain"/>
    <property type="match status" value="1"/>
</dbReference>